<accession>A0A9Q3K808</accession>
<reference evidence="1" key="1">
    <citation type="submission" date="2021-03" db="EMBL/GenBank/DDBJ databases">
        <title>Draft genome sequence of rust myrtle Austropuccinia psidii MF-1, a brazilian biotype.</title>
        <authorList>
            <person name="Quecine M.C."/>
            <person name="Pachon D.M.R."/>
            <person name="Bonatelli M.L."/>
            <person name="Correr F.H."/>
            <person name="Franceschini L.M."/>
            <person name="Leite T.F."/>
            <person name="Margarido G.R.A."/>
            <person name="Almeida C.A."/>
            <person name="Ferrarezi J.A."/>
            <person name="Labate C.A."/>
        </authorList>
    </citation>
    <scope>NUCLEOTIDE SEQUENCE</scope>
    <source>
        <strain evidence="1">MF-1</strain>
    </source>
</reference>
<proteinExistence type="predicted"/>
<evidence type="ECO:0000313" key="1">
    <source>
        <dbReference type="EMBL" id="MBW0574824.1"/>
    </source>
</evidence>
<dbReference type="EMBL" id="AVOT02095015">
    <property type="protein sequence ID" value="MBW0574824.1"/>
    <property type="molecule type" value="Genomic_DNA"/>
</dbReference>
<name>A0A9Q3K808_9BASI</name>
<protein>
    <submittedName>
        <fullName evidence="1">Uncharacterized protein</fullName>
    </submittedName>
</protein>
<gene>
    <name evidence="1" type="ORF">O181_114539</name>
</gene>
<dbReference type="Proteomes" id="UP000765509">
    <property type="component" value="Unassembled WGS sequence"/>
</dbReference>
<dbReference type="AlphaFoldDB" id="A0A9Q3K808"/>
<dbReference type="OrthoDB" id="2507010at2759"/>
<comment type="caution">
    <text evidence="1">The sequence shown here is derived from an EMBL/GenBank/DDBJ whole genome shotgun (WGS) entry which is preliminary data.</text>
</comment>
<evidence type="ECO:0000313" key="2">
    <source>
        <dbReference type="Proteomes" id="UP000765509"/>
    </source>
</evidence>
<sequence>MFPQAPKVLPLDFYDIYWFNARFPAQRNLAYRNTVAFLNNPNSLLDLKSDNGKLGNKRFNYKNWDTETKDYNLDFFYFGKSDSTEESDEEYSDYGESIDFEMDFKDEAEDGDN</sequence>
<keyword evidence="2" id="KW-1185">Reference proteome</keyword>
<organism evidence="1 2">
    <name type="scientific">Austropuccinia psidii MF-1</name>
    <dbReference type="NCBI Taxonomy" id="1389203"/>
    <lineage>
        <taxon>Eukaryota</taxon>
        <taxon>Fungi</taxon>
        <taxon>Dikarya</taxon>
        <taxon>Basidiomycota</taxon>
        <taxon>Pucciniomycotina</taxon>
        <taxon>Pucciniomycetes</taxon>
        <taxon>Pucciniales</taxon>
        <taxon>Sphaerophragmiaceae</taxon>
        <taxon>Austropuccinia</taxon>
    </lineage>
</organism>